<keyword evidence="3" id="KW-0804">Transcription</keyword>
<evidence type="ECO:0000313" key="5">
    <source>
        <dbReference type="EMBL" id="MEK8029146.1"/>
    </source>
</evidence>
<accession>A0ABU9BHF0</accession>
<evidence type="ECO:0000313" key="6">
    <source>
        <dbReference type="Proteomes" id="UP001368500"/>
    </source>
</evidence>
<dbReference type="SUPFAM" id="SSF46689">
    <property type="entry name" value="Homeodomain-like"/>
    <property type="match status" value="1"/>
</dbReference>
<feature type="domain" description="HTH araC/xylS-type" evidence="4">
    <location>
        <begin position="154"/>
        <end position="251"/>
    </location>
</feature>
<dbReference type="PROSITE" id="PS01124">
    <property type="entry name" value="HTH_ARAC_FAMILY_2"/>
    <property type="match status" value="1"/>
</dbReference>
<sequence length="274" mass="29988">MHIIATAQYRLKTLTLHQPALVQVVSGEKRVIAARQTVRGRPRQALLLAGGTQWDVVNDPARQARYAARCVGFDDEVLAQAAPLLRGVAAEPVRSARVLAVDEALAEAIDRLDPQCQRTPPSPLLQRHRQLELLLLLAERGWMFEPPGELGWAQRVRRLVGQRPDGDWRVEQVAVAFHTSASSLRRRLLDEGVTVAAIVREVRLELALGLLQGGQLSVGEVAQRCGWASHSRFTAMFQQRWGVRPSVVRAVPVPTADAEADGSAQIGQALNGIG</sequence>
<dbReference type="PANTHER" id="PTHR47894">
    <property type="entry name" value="HTH-TYPE TRANSCRIPTIONAL REGULATOR GADX"/>
    <property type="match status" value="1"/>
</dbReference>
<reference evidence="5 6" key="1">
    <citation type="submission" date="2024-04" db="EMBL/GenBank/DDBJ databases">
        <title>Novel species of the genus Ideonella isolated from streams.</title>
        <authorList>
            <person name="Lu H."/>
        </authorList>
    </citation>
    <scope>NUCLEOTIDE SEQUENCE [LARGE SCALE GENOMIC DNA]</scope>
    <source>
        <strain evidence="5 6">BYS139W</strain>
    </source>
</reference>
<name>A0ABU9BHF0_9BURK</name>
<evidence type="ECO:0000259" key="4">
    <source>
        <dbReference type="PROSITE" id="PS01124"/>
    </source>
</evidence>
<dbReference type="InterPro" id="IPR018060">
    <property type="entry name" value="HTH_AraC"/>
</dbReference>
<keyword evidence="2" id="KW-0238">DNA-binding</keyword>
<dbReference type="Pfam" id="PF06719">
    <property type="entry name" value="AraC_N"/>
    <property type="match status" value="1"/>
</dbReference>
<proteinExistence type="predicted"/>
<keyword evidence="1" id="KW-0805">Transcription regulation</keyword>
<organism evidence="5 6">
    <name type="scientific">Pseudaquabacterium rugosum</name>
    <dbReference type="NCBI Taxonomy" id="2984194"/>
    <lineage>
        <taxon>Bacteria</taxon>
        <taxon>Pseudomonadati</taxon>
        <taxon>Pseudomonadota</taxon>
        <taxon>Betaproteobacteria</taxon>
        <taxon>Burkholderiales</taxon>
        <taxon>Sphaerotilaceae</taxon>
        <taxon>Pseudaquabacterium</taxon>
    </lineage>
</organism>
<protein>
    <submittedName>
        <fullName evidence="5">Helix-turn-helix domain-containing protein</fullName>
    </submittedName>
</protein>
<dbReference type="PANTHER" id="PTHR47894:SF4">
    <property type="entry name" value="HTH-TYPE TRANSCRIPTIONAL REGULATOR GADX"/>
    <property type="match status" value="1"/>
</dbReference>
<dbReference type="InterPro" id="IPR009057">
    <property type="entry name" value="Homeodomain-like_sf"/>
</dbReference>
<dbReference type="RefSeq" id="WP_341376931.1">
    <property type="nucleotide sequence ID" value="NZ_JBBUTF010000043.1"/>
</dbReference>
<evidence type="ECO:0000256" key="3">
    <source>
        <dbReference type="ARBA" id="ARBA00023163"/>
    </source>
</evidence>
<dbReference type="InterPro" id="IPR009594">
    <property type="entry name" value="Tscrpt_reg_HTH_AraC_N"/>
</dbReference>
<dbReference type="Pfam" id="PF12833">
    <property type="entry name" value="HTH_18"/>
    <property type="match status" value="1"/>
</dbReference>
<dbReference type="EMBL" id="JBBUTF010000043">
    <property type="protein sequence ID" value="MEK8029146.1"/>
    <property type="molecule type" value="Genomic_DNA"/>
</dbReference>
<comment type="caution">
    <text evidence="5">The sequence shown here is derived from an EMBL/GenBank/DDBJ whole genome shotgun (WGS) entry which is preliminary data.</text>
</comment>
<dbReference type="SMART" id="SM00342">
    <property type="entry name" value="HTH_ARAC"/>
    <property type="match status" value="1"/>
</dbReference>
<dbReference type="Proteomes" id="UP001368500">
    <property type="component" value="Unassembled WGS sequence"/>
</dbReference>
<evidence type="ECO:0000256" key="1">
    <source>
        <dbReference type="ARBA" id="ARBA00023015"/>
    </source>
</evidence>
<keyword evidence="6" id="KW-1185">Reference proteome</keyword>
<evidence type="ECO:0000256" key="2">
    <source>
        <dbReference type="ARBA" id="ARBA00023125"/>
    </source>
</evidence>
<gene>
    <name evidence="5" type="ORF">AACH11_24585</name>
</gene>
<dbReference type="Gene3D" id="1.10.10.60">
    <property type="entry name" value="Homeodomain-like"/>
    <property type="match status" value="1"/>
</dbReference>